<comment type="catalytic activity">
    <reaction evidence="5 6">
        <text>5-amino-1-(5-phospho-beta-D-ribosyl)imidazole + hydrogencarbonate + ATP = 5-carboxyamino-1-(5-phospho-D-ribosyl)imidazole + ADP + phosphate + 2 H(+)</text>
        <dbReference type="Rhea" id="RHEA:19317"/>
        <dbReference type="ChEBI" id="CHEBI:15378"/>
        <dbReference type="ChEBI" id="CHEBI:17544"/>
        <dbReference type="ChEBI" id="CHEBI:30616"/>
        <dbReference type="ChEBI" id="CHEBI:43474"/>
        <dbReference type="ChEBI" id="CHEBI:58730"/>
        <dbReference type="ChEBI" id="CHEBI:137981"/>
        <dbReference type="ChEBI" id="CHEBI:456216"/>
        <dbReference type="EC" id="6.3.4.18"/>
    </reaction>
</comment>
<feature type="binding site" evidence="5">
    <location>
        <position position="219"/>
    </location>
    <ligand>
        <name>ATP</name>
        <dbReference type="ChEBI" id="CHEBI:30616"/>
    </ligand>
</feature>
<dbReference type="InterPro" id="IPR011761">
    <property type="entry name" value="ATP-grasp"/>
</dbReference>
<evidence type="ECO:0000313" key="8">
    <source>
        <dbReference type="EMBL" id="HCA03108.1"/>
    </source>
</evidence>
<feature type="binding site" evidence="5">
    <location>
        <begin position="158"/>
        <end position="164"/>
    </location>
    <ligand>
        <name>ATP</name>
        <dbReference type="ChEBI" id="CHEBI:30616"/>
    </ligand>
</feature>
<dbReference type="Gene3D" id="3.30.470.20">
    <property type="entry name" value="ATP-grasp fold, B domain"/>
    <property type="match status" value="1"/>
</dbReference>
<evidence type="ECO:0000259" key="7">
    <source>
        <dbReference type="PROSITE" id="PS50975"/>
    </source>
</evidence>
<feature type="binding site" evidence="5">
    <location>
        <position position="196"/>
    </location>
    <ligand>
        <name>ATP</name>
        <dbReference type="ChEBI" id="CHEBI:30616"/>
    </ligand>
</feature>
<gene>
    <name evidence="5 6" type="primary">purK</name>
    <name evidence="8" type="ORF">DEO68_13240</name>
</gene>
<comment type="function">
    <text evidence="5">Catalyzes the ATP-dependent conversion of 5-aminoimidazole ribonucleotide (AIR) and HCO(3)(-) to N5-carboxyaminoimidazole ribonucleotide (N5-CAIR).</text>
</comment>
<dbReference type="PANTHER" id="PTHR11609">
    <property type="entry name" value="PURINE BIOSYNTHESIS PROTEIN 6/7, PUR6/7"/>
    <property type="match status" value="1"/>
</dbReference>
<evidence type="ECO:0000256" key="5">
    <source>
        <dbReference type="HAMAP-Rule" id="MF_01928"/>
    </source>
</evidence>
<comment type="similarity">
    <text evidence="5 6">Belongs to the PurK/PurT family.</text>
</comment>
<dbReference type="GO" id="GO:0004638">
    <property type="term" value="F:phosphoribosylaminoimidazole carboxylase activity"/>
    <property type="evidence" value="ECO:0007669"/>
    <property type="project" value="InterPro"/>
</dbReference>
<proteinExistence type="inferred from homology"/>
<keyword evidence="2 5" id="KW-0547">Nucleotide-binding</keyword>
<evidence type="ECO:0000256" key="1">
    <source>
        <dbReference type="ARBA" id="ARBA00022598"/>
    </source>
</evidence>
<comment type="subunit">
    <text evidence="5 6">Homodimer.</text>
</comment>
<protein>
    <recommendedName>
        <fullName evidence="5 6">N5-carboxyaminoimidazole ribonucleotide synthase</fullName>
        <shortName evidence="5 6">N5-CAIR synthase</shortName>
        <ecNumber evidence="5 6">6.3.4.18</ecNumber>
    </recommendedName>
    <alternativeName>
        <fullName evidence="5 6">5-(carboxyamino)imidazole ribonucleotide synthetase</fullName>
    </alternativeName>
</protein>
<dbReference type="GO" id="GO:0005524">
    <property type="term" value="F:ATP binding"/>
    <property type="evidence" value="ECO:0007669"/>
    <property type="project" value="UniProtKB-UniRule"/>
</dbReference>
<dbReference type="Gene3D" id="3.40.50.20">
    <property type="match status" value="1"/>
</dbReference>
<dbReference type="HAMAP" id="MF_01928">
    <property type="entry name" value="PurK"/>
    <property type="match status" value="1"/>
</dbReference>
<dbReference type="EMBL" id="DOTR01000074">
    <property type="protein sequence ID" value="HCA03108.1"/>
    <property type="molecule type" value="Genomic_DNA"/>
</dbReference>
<dbReference type="Pfam" id="PF22660">
    <property type="entry name" value="RS_preATP-grasp-like"/>
    <property type="match status" value="1"/>
</dbReference>
<evidence type="ECO:0000256" key="6">
    <source>
        <dbReference type="RuleBase" id="RU361200"/>
    </source>
</evidence>
<feature type="binding site" evidence="5">
    <location>
        <position position="153"/>
    </location>
    <ligand>
        <name>ATP</name>
        <dbReference type="ChEBI" id="CHEBI:30616"/>
    </ligand>
</feature>
<dbReference type="InterPro" id="IPR040686">
    <property type="entry name" value="PurK_C"/>
</dbReference>
<dbReference type="InterPro" id="IPR054350">
    <property type="entry name" value="PurT/PurK_preATP-grasp"/>
</dbReference>
<dbReference type="PANTHER" id="PTHR11609:SF5">
    <property type="entry name" value="PHOSPHORIBOSYLAMINOIMIDAZOLE CARBOXYLASE"/>
    <property type="match status" value="1"/>
</dbReference>
<dbReference type="GO" id="GO:0006189">
    <property type="term" value="P:'de novo' IMP biosynthetic process"/>
    <property type="evidence" value="ECO:0007669"/>
    <property type="project" value="UniProtKB-UniRule"/>
</dbReference>
<evidence type="ECO:0000256" key="4">
    <source>
        <dbReference type="ARBA" id="ARBA00022840"/>
    </source>
</evidence>
<sequence length="391" mass="42356">MNSGISKSSGSSKSAGIVKNIGVLGAGQLGRMLALAGYPLGNRFTFLDTTGNPSAGIGDVVIDPNNQHLAEFLDKVDVVTYEFEHLPVALVEQIEQHKPVYPGSRAIAVCQNRVEEKALFDRLGIPTPAYRVVESAEQLEAAANELGCPVVAKSVTEGYDGKGQAVLKAPEQAEEAWKSIGHRQLIVEAFVDFVREVSMIAVRGRDGDVVFYPMAENQHVDGILRYSVAPLPDLATSVQETADSYIRMLLDELDYVGVMALELFQTRDGSLLANEMAPRVHNSGHWTMDGAVTSQFENHLRAVQGLPLGSTQAIAPTCMVNVIGQEGDNAALLVIGNTHLHRYDKEERAGRKLAHVNVVADTHAELLEKVRACQALLPDAPPVAWSFERSL</sequence>
<dbReference type="Gene3D" id="3.30.1490.20">
    <property type="entry name" value="ATP-grasp fold, A domain"/>
    <property type="match status" value="1"/>
</dbReference>
<evidence type="ECO:0000256" key="2">
    <source>
        <dbReference type="ARBA" id="ARBA00022741"/>
    </source>
</evidence>
<organism evidence="8">
    <name type="scientific">Halomonas campaniensis</name>
    <dbReference type="NCBI Taxonomy" id="213554"/>
    <lineage>
        <taxon>Bacteria</taxon>
        <taxon>Pseudomonadati</taxon>
        <taxon>Pseudomonadota</taxon>
        <taxon>Gammaproteobacteria</taxon>
        <taxon>Oceanospirillales</taxon>
        <taxon>Halomonadaceae</taxon>
        <taxon>Halomonas</taxon>
    </lineage>
</organism>
<feature type="binding site" evidence="5">
    <location>
        <begin position="188"/>
        <end position="191"/>
    </location>
    <ligand>
        <name>ATP</name>
        <dbReference type="ChEBI" id="CHEBI:30616"/>
    </ligand>
</feature>
<dbReference type="UniPathway" id="UPA00074">
    <property type="reaction ID" value="UER00942"/>
</dbReference>
<dbReference type="FunFam" id="3.30.1490.20:FF:000015">
    <property type="entry name" value="N5-carboxyaminoimidazole ribonucleotide synthase"/>
    <property type="match status" value="1"/>
</dbReference>
<feature type="binding site" evidence="5">
    <location>
        <position position="113"/>
    </location>
    <ligand>
        <name>ATP</name>
        <dbReference type="ChEBI" id="CHEBI:30616"/>
    </ligand>
</feature>
<dbReference type="NCBIfam" id="TIGR01161">
    <property type="entry name" value="purK"/>
    <property type="match status" value="1"/>
</dbReference>
<keyword evidence="3 5" id="KW-0658">Purine biosynthesis</keyword>
<dbReference type="EC" id="6.3.4.18" evidence="5 6"/>
<feature type="domain" description="ATP-grasp" evidence="7">
    <location>
        <begin position="117"/>
        <end position="304"/>
    </location>
</feature>
<dbReference type="PROSITE" id="PS50975">
    <property type="entry name" value="ATP_GRASP"/>
    <property type="match status" value="1"/>
</dbReference>
<comment type="pathway">
    <text evidence="5 6">Purine metabolism; IMP biosynthesis via de novo pathway; 5-amino-1-(5-phospho-D-ribosyl)imidazole-4-carboxylate from 5-amino-1-(5-phospho-D-ribosyl)imidazole (N5-CAIR route): step 1/2.</text>
</comment>
<comment type="function">
    <text evidence="6">Catalyzes the ATP-dependent conversion of 5-aminoimidazole ribonucleotide (AIR) and HCO(3)- to N5-carboxyaminoimidazole ribonucleotide (N5-CAIR).</text>
</comment>
<dbReference type="InterPro" id="IPR013815">
    <property type="entry name" value="ATP_grasp_subdomain_1"/>
</dbReference>
<dbReference type="GO" id="GO:0005829">
    <property type="term" value="C:cytosol"/>
    <property type="evidence" value="ECO:0007669"/>
    <property type="project" value="TreeGrafter"/>
</dbReference>
<dbReference type="InterPro" id="IPR005875">
    <property type="entry name" value="PurK"/>
</dbReference>
<dbReference type="InterPro" id="IPR011054">
    <property type="entry name" value="Rudment_hybrid_motif"/>
</dbReference>
<dbReference type="SUPFAM" id="SSF52440">
    <property type="entry name" value="PreATP-grasp domain"/>
    <property type="match status" value="1"/>
</dbReference>
<dbReference type="Pfam" id="PF02222">
    <property type="entry name" value="ATP-grasp"/>
    <property type="match status" value="1"/>
</dbReference>
<keyword evidence="4 5" id="KW-0067">ATP-binding</keyword>
<accession>A0A3D0KHW6</accession>
<dbReference type="Pfam" id="PF17769">
    <property type="entry name" value="PurK_C"/>
    <property type="match status" value="1"/>
</dbReference>
<dbReference type="NCBIfam" id="NF004679">
    <property type="entry name" value="PRK06019.1-5"/>
    <property type="match status" value="1"/>
</dbReference>
<evidence type="ECO:0000256" key="3">
    <source>
        <dbReference type="ARBA" id="ARBA00022755"/>
    </source>
</evidence>
<comment type="caution">
    <text evidence="8">The sequence shown here is derived from an EMBL/GenBank/DDBJ whole genome shotgun (WGS) entry which is preliminary data.</text>
</comment>
<keyword evidence="1 5" id="KW-0436">Ligase</keyword>
<dbReference type="FunFam" id="3.30.470.20:FF:000029">
    <property type="entry name" value="N5-carboxyaminoimidazole ribonucleotide synthase"/>
    <property type="match status" value="1"/>
</dbReference>
<name>A0A3D0KHW6_9GAMM</name>
<dbReference type="GO" id="GO:0034028">
    <property type="term" value="F:5-(carboxyamino)imidazole ribonucleotide synthase activity"/>
    <property type="evidence" value="ECO:0007669"/>
    <property type="project" value="UniProtKB-UniRule"/>
</dbReference>
<dbReference type="SUPFAM" id="SSF51246">
    <property type="entry name" value="Rudiment single hybrid motif"/>
    <property type="match status" value="1"/>
</dbReference>
<dbReference type="InterPro" id="IPR016185">
    <property type="entry name" value="PreATP-grasp_dom_sf"/>
</dbReference>
<dbReference type="GO" id="GO:0046872">
    <property type="term" value="F:metal ion binding"/>
    <property type="evidence" value="ECO:0007669"/>
    <property type="project" value="InterPro"/>
</dbReference>
<dbReference type="AlphaFoldDB" id="A0A3D0KHW6"/>
<feature type="binding site" evidence="5">
    <location>
        <begin position="274"/>
        <end position="275"/>
    </location>
    <ligand>
        <name>ATP</name>
        <dbReference type="ChEBI" id="CHEBI:30616"/>
    </ligand>
</feature>
<dbReference type="SUPFAM" id="SSF56059">
    <property type="entry name" value="Glutathione synthetase ATP-binding domain-like"/>
    <property type="match status" value="1"/>
</dbReference>
<reference evidence="8" key="1">
    <citation type="journal article" date="2018" name="Nat. Biotechnol.">
        <title>A standardized bacterial taxonomy based on genome phylogeny substantially revises the tree of life.</title>
        <authorList>
            <person name="Parks D.H."/>
            <person name="Chuvochina M."/>
            <person name="Waite D.W."/>
            <person name="Rinke C."/>
            <person name="Skarshewski A."/>
            <person name="Chaumeil P.A."/>
            <person name="Hugenholtz P."/>
        </authorList>
    </citation>
    <scope>NUCLEOTIDE SEQUENCE [LARGE SCALE GENOMIC DNA]</scope>
    <source>
        <strain evidence="8">UBA11284</strain>
    </source>
</reference>
<dbReference type="InterPro" id="IPR003135">
    <property type="entry name" value="ATP-grasp_carboxylate-amine"/>
</dbReference>